<reference evidence="2 3" key="1">
    <citation type="journal article" date="2019" name="Commun. Biol.">
        <title>The bagworm genome reveals a unique fibroin gene that provides high tensile strength.</title>
        <authorList>
            <person name="Kono N."/>
            <person name="Nakamura H."/>
            <person name="Ohtoshi R."/>
            <person name="Tomita M."/>
            <person name="Numata K."/>
            <person name="Arakawa K."/>
        </authorList>
    </citation>
    <scope>NUCLEOTIDE SEQUENCE [LARGE SCALE GENOMIC DNA]</scope>
</reference>
<dbReference type="EMBL" id="BGZK01001941">
    <property type="protein sequence ID" value="GBP88552.1"/>
    <property type="molecule type" value="Genomic_DNA"/>
</dbReference>
<evidence type="ECO:0000313" key="3">
    <source>
        <dbReference type="Proteomes" id="UP000299102"/>
    </source>
</evidence>
<comment type="caution">
    <text evidence="2">The sequence shown here is derived from an EMBL/GenBank/DDBJ whole genome shotgun (WGS) entry which is preliminary data.</text>
</comment>
<gene>
    <name evidence="2" type="ORF">EVAR_21760_1</name>
</gene>
<dbReference type="AlphaFoldDB" id="A0A4C1ZML5"/>
<evidence type="ECO:0000256" key="1">
    <source>
        <dbReference type="SAM" id="MobiDB-lite"/>
    </source>
</evidence>
<organism evidence="2 3">
    <name type="scientific">Eumeta variegata</name>
    <name type="common">Bagworm moth</name>
    <name type="synonym">Eumeta japonica</name>
    <dbReference type="NCBI Taxonomy" id="151549"/>
    <lineage>
        <taxon>Eukaryota</taxon>
        <taxon>Metazoa</taxon>
        <taxon>Ecdysozoa</taxon>
        <taxon>Arthropoda</taxon>
        <taxon>Hexapoda</taxon>
        <taxon>Insecta</taxon>
        <taxon>Pterygota</taxon>
        <taxon>Neoptera</taxon>
        <taxon>Endopterygota</taxon>
        <taxon>Lepidoptera</taxon>
        <taxon>Glossata</taxon>
        <taxon>Ditrysia</taxon>
        <taxon>Tineoidea</taxon>
        <taxon>Psychidae</taxon>
        <taxon>Oiketicinae</taxon>
        <taxon>Eumeta</taxon>
    </lineage>
</organism>
<dbReference type="PANTHER" id="PTHR46704">
    <property type="entry name" value="CXC DOMAIN-CONTAINING PROTEIN-RELATED"/>
    <property type="match status" value="1"/>
</dbReference>
<proteinExistence type="predicted"/>
<accession>A0A4C1ZML5</accession>
<keyword evidence="3" id="KW-1185">Reference proteome</keyword>
<evidence type="ECO:0000313" key="2">
    <source>
        <dbReference type="EMBL" id="GBP88552.1"/>
    </source>
</evidence>
<dbReference type="Proteomes" id="UP000299102">
    <property type="component" value="Unassembled WGS sequence"/>
</dbReference>
<feature type="region of interest" description="Disordered" evidence="1">
    <location>
        <begin position="211"/>
        <end position="242"/>
    </location>
</feature>
<sequence>MNFIQTDLQISMHVGAGNNQKFINVTKLSQTLGLDLCSALPAFHAITGCDFNSAFYRKGKKKPFQILRKSPTYIQALCDISNIPNSNVDELFATLKEYVCRLYAFTGVNDINVARVMTFTKSYGNNDNCNPLNLNKRIDSSLFPPCKAELQQHFFRTAYIAHLWSHAHRSIPTDLLPTEYGWEESGEKYCFKWFMGDQLPPSITSITNLDMNPHEDNETENDGVCDISIDNCDDDSDANEDD</sequence>
<protein>
    <submittedName>
        <fullName evidence="2">Uncharacterized protein</fullName>
    </submittedName>
</protein>
<name>A0A4C1ZML5_EUMVA</name>
<feature type="compositionally biased region" description="Acidic residues" evidence="1">
    <location>
        <begin position="231"/>
        <end position="242"/>
    </location>
</feature>
<dbReference type="OrthoDB" id="7224136at2759"/>
<dbReference type="PANTHER" id="PTHR46704:SF9">
    <property type="entry name" value="BHLH DOMAIN-CONTAINING PROTEIN"/>
    <property type="match status" value="1"/>
</dbReference>